<evidence type="ECO:0000313" key="2">
    <source>
        <dbReference type="Proteomes" id="UP001217918"/>
    </source>
</evidence>
<comment type="caution">
    <text evidence="1">The sequence shown here is derived from an EMBL/GenBank/DDBJ whole genome shotgun (WGS) entry which is preliminary data.</text>
</comment>
<dbReference type="Proteomes" id="UP001217918">
    <property type="component" value="Unassembled WGS sequence"/>
</dbReference>
<accession>A0AAD9HZJ8</accession>
<evidence type="ECO:0000313" key="1">
    <source>
        <dbReference type="EMBL" id="KAK2068248.1"/>
    </source>
</evidence>
<name>A0AAD9HZJ8_9PEZI</name>
<organism evidence="1 2">
    <name type="scientific">Phyllachora maydis</name>
    <dbReference type="NCBI Taxonomy" id="1825666"/>
    <lineage>
        <taxon>Eukaryota</taxon>
        <taxon>Fungi</taxon>
        <taxon>Dikarya</taxon>
        <taxon>Ascomycota</taxon>
        <taxon>Pezizomycotina</taxon>
        <taxon>Sordariomycetes</taxon>
        <taxon>Sordariomycetidae</taxon>
        <taxon>Phyllachorales</taxon>
        <taxon>Phyllachoraceae</taxon>
        <taxon>Phyllachora</taxon>
    </lineage>
</organism>
<dbReference type="EMBL" id="JAQQPM010000002">
    <property type="protein sequence ID" value="KAK2068248.1"/>
    <property type="molecule type" value="Genomic_DNA"/>
</dbReference>
<protein>
    <submittedName>
        <fullName evidence="1">Uncharacterized protein</fullName>
    </submittedName>
</protein>
<proteinExistence type="predicted"/>
<keyword evidence="2" id="KW-1185">Reference proteome</keyword>
<gene>
    <name evidence="1" type="ORF">P8C59_002899</name>
</gene>
<reference evidence="1" key="1">
    <citation type="journal article" date="2023" name="Mol. Plant Microbe Interact.">
        <title>Elucidating the Obligate Nature and Biological Capacity of an Invasive Fungal Corn Pathogen.</title>
        <authorList>
            <person name="MacCready J.S."/>
            <person name="Roggenkamp E.M."/>
            <person name="Gdanetz K."/>
            <person name="Chilvers M.I."/>
        </authorList>
    </citation>
    <scope>NUCLEOTIDE SEQUENCE</scope>
    <source>
        <strain evidence="1">PM02</strain>
    </source>
</reference>
<sequence>MKRAASILRRVAHIWLARKLVPEKSPEYFLGVQLAYRVNPVPTLHTPCSASTTSRSARLHHNRILRRRLSPPACLIRCQKSARGGPRTN</sequence>
<dbReference type="AlphaFoldDB" id="A0AAD9HZJ8"/>